<feature type="domain" description="F-box" evidence="1">
    <location>
        <begin position="69"/>
        <end position="105"/>
    </location>
</feature>
<dbReference type="SUPFAM" id="SSF81383">
    <property type="entry name" value="F-box domain"/>
    <property type="match status" value="1"/>
</dbReference>
<name>A0AAE8M2J6_9HYPO</name>
<organism evidence="2 3">
    <name type="scientific">Fusarium torulosum</name>
    <dbReference type="NCBI Taxonomy" id="33205"/>
    <lineage>
        <taxon>Eukaryota</taxon>
        <taxon>Fungi</taxon>
        <taxon>Dikarya</taxon>
        <taxon>Ascomycota</taxon>
        <taxon>Pezizomycotina</taxon>
        <taxon>Sordariomycetes</taxon>
        <taxon>Hypocreomycetidae</taxon>
        <taxon>Hypocreales</taxon>
        <taxon>Nectriaceae</taxon>
        <taxon>Fusarium</taxon>
    </lineage>
</organism>
<dbReference type="EMBL" id="ONZP01000089">
    <property type="protein sequence ID" value="SPJ73145.1"/>
    <property type="molecule type" value="Genomic_DNA"/>
</dbReference>
<comment type="caution">
    <text evidence="2">The sequence shown here is derived from an EMBL/GenBank/DDBJ whole genome shotgun (WGS) entry which is preliminary data.</text>
</comment>
<proteinExistence type="predicted"/>
<reference evidence="2" key="1">
    <citation type="submission" date="2018-03" db="EMBL/GenBank/DDBJ databases">
        <authorList>
            <person name="Guldener U."/>
        </authorList>
    </citation>
    <scope>NUCLEOTIDE SEQUENCE</scope>
</reference>
<dbReference type="AlphaFoldDB" id="A0AAE8M2J6"/>
<dbReference type="Pfam" id="PF00646">
    <property type="entry name" value="F-box"/>
    <property type="match status" value="1"/>
</dbReference>
<keyword evidence="3" id="KW-1185">Reference proteome</keyword>
<protein>
    <recommendedName>
        <fullName evidence="1">F-box domain-containing protein</fullName>
    </recommendedName>
</protein>
<evidence type="ECO:0000313" key="3">
    <source>
        <dbReference type="Proteomes" id="UP001187734"/>
    </source>
</evidence>
<evidence type="ECO:0000313" key="2">
    <source>
        <dbReference type="EMBL" id="SPJ73145.1"/>
    </source>
</evidence>
<sequence>MPYFKLQAHHSLSWIRRMVNSSHPEKGTYHIPLLGSFMYSDAPIPEDTSSLLSLKSQEQKLHENQGSRLLQLSPDLLLLVLLYLPHNSLYMVRQTCRVLRKLTDDSFELQIIRHSGGLSGLAEQEFKQLCIIKHIFLRGSLCKPCGNLFDSGELEKRLWTLWQPVYCTGCKKTHPAFLFPQGQRGGNLCVGLIGHFAPCKHVKISGRLQSSVPVGDNIGCAHPEHFSVSNDSKELSTFKRFAPYVWAGSKYGLANLEYSRAIPLVKIHQYQFPGMQVLKSYLLKQLEELGGDGLCQHASSQLGSIVTCLISDKCDCFPTSGTPVHEPIYLQGNRIWCPNHGHNCLQCGARYFWGYEEGYIVLFVRIETMKWGPDNSVWLANLTFDTDEHPIFNDYTKGVLWCNDPSCGTGCGKRWLMMTFMLKSKLQWIAHFTFPPPRRPSALPMTLEYQIYRDAANWLGCSGMPRDIEQILKDY</sequence>
<accession>A0AAE8M2J6</accession>
<dbReference type="InterPro" id="IPR001810">
    <property type="entry name" value="F-box_dom"/>
</dbReference>
<evidence type="ECO:0000259" key="1">
    <source>
        <dbReference type="Pfam" id="PF00646"/>
    </source>
</evidence>
<dbReference type="Proteomes" id="UP001187734">
    <property type="component" value="Unassembled WGS sequence"/>
</dbReference>
<dbReference type="InterPro" id="IPR036047">
    <property type="entry name" value="F-box-like_dom_sf"/>
</dbReference>
<gene>
    <name evidence="2" type="ORF">FTOL_02874</name>
</gene>